<dbReference type="InterPro" id="IPR036291">
    <property type="entry name" value="NAD(P)-bd_dom_sf"/>
</dbReference>
<keyword evidence="5" id="KW-0520">NAD</keyword>
<accession>A0A9P6IL10</accession>
<reference evidence="13" key="1">
    <citation type="journal article" date="2020" name="Fungal Divers.">
        <title>Resolving the Mortierellaceae phylogeny through synthesis of multi-gene phylogenetics and phylogenomics.</title>
        <authorList>
            <person name="Vandepol N."/>
            <person name="Liber J."/>
            <person name="Desiro A."/>
            <person name="Na H."/>
            <person name="Kennedy M."/>
            <person name="Barry K."/>
            <person name="Grigoriev I.V."/>
            <person name="Miller A.N."/>
            <person name="O'Donnell K."/>
            <person name="Stajich J.E."/>
            <person name="Bonito G."/>
        </authorList>
    </citation>
    <scope>NUCLEOTIDE SEQUENCE</scope>
    <source>
        <strain evidence="13">MES-2147</strain>
    </source>
</reference>
<dbReference type="PANTHER" id="PTHR43725">
    <property type="entry name" value="UDP-GLUCOSE 4-EPIMERASE"/>
    <property type="match status" value="1"/>
</dbReference>
<name>A0A9P6IL10_9FUNG</name>
<evidence type="ECO:0000256" key="8">
    <source>
        <dbReference type="ARBA" id="ARBA00037676"/>
    </source>
</evidence>
<comment type="cofactor">
    <cofactor evidence="2">
        <name>NAD(+)</name>
        <dbReference type="ChEBI" id="CHEBI:57540"/>
    </cofactor>
</comment>
<protein>
    <recommendedName>
        <fullName evidence="12">NAD-dependent epimerase/dehydratase domain-containing protein</fullName>
    </recommendedName>
</protein>
<sequence>MAVPQNGQNTQETILVTGGAGYIGSHTVIQLLNLGKRLVIVDNLCNSSEEALHRTLALSHNRRCPGSLIFHKVDLLDGEALKQIFDLYTFSACLHFAGLKAVGESSEIPLGYYQTNITGTLNLVQLLQRYHCRNLIFSSSATVYGLPSPSLSSPSRSALSTSTTSSEYQSIKEDSPMGATNPYGRTKQYIEEILRDTAKSEPNQWNIILLRYFNPVGAHGSGQLGEDPSGIPNNLMPYVAQVAIGRRPRVQVFGNDYETKDGTGVRDYIHIEDLARGHIAALRKIEAVLCRQASSNNDNNDNNNNNKSLGCVAYNLGTGVGYSVMEMIYSMSEVVGRPLPYQVVKRRPGDVGMVIADSSLAAQDLGWKAEKTLKDMCRDLWKWQTLNPEGYSSGSKSKDSTERPLTPLLGSHLSSSYVLLPTAAMTSMEGVSLATCRLPKRITSSSSLSSVATPATKKIVLFDGHGWLSTPSCLPPLITGFSLVNPPSPPAHYC</sequence>
<comment type="function">
    <text evidence="8">Mutarotase converts alpha-aldose to the beta-anomer. It is active on D-glucose, L-arabinose, D-xylose, D-galactose, maltose and lactose.</text>
</comment>
<evidence type="ECO:0000259" key="12">
    <source>
        <dbReference type="Pfam" id="PF01370"/>
    </source>
</evidence>
<feature type="region of interest" description="Disordered" evidence="11">
    <location>
        <begin position="145"/>
        <end position="182"/>
    </location>
</feature>
<dbReference type="Gene3D" id="3.90.25.10">
    <property type="entry name" value="UDP-galactose 4-epimerase, domain 1"/>
    <property type="match status" value="1"/>
</dbReference>
<dbReference type="Proteomes" id="UP000749646">
    <property type="component" value="Unassembled WGS sequence"/>
</dbReference>
<keyword evidence="7" id="KW-0413">Isomerase</keyword>
<evidence type="ECO:0000313" key="14">
    <source>
        <dbReference type="Proteomes" id="UP000749646"/>
    </source>
</evidence>
<dbReference type="AlphaFoldDB" id="A0A9P6IL10"/>
<comment type="catalytic activity">
    <reaction evidence="1">
        <text>UDP-alpha-D-glucose = UDP-alpha-D-galactose</text>
        <dbReference type="Rhea" id="RHEA:22168"/>
        <dbReference type="ChEBI" id="CHEBI:58885"/>
        <dbReference type="ChEBI" id="CHEBI:66914"/>
        <dbReference type="EC" id="5.1.3.2"/>
    </reaction>
</comment>
<evidence type="ECO:0000256" key="7">
    <source>
        <dbReference type="ARBA" id="ARBA00023235"/>
    </source>
</evidence>
<dbReference type="OrthoDB" id="9402762at2759"/>
<evidence type="ECO:0000256" key="6">
    <source>
        <dbReference type="ARBA" id="ARBA00023144"/>
    </source>
</evidence>
<keyword evidence="6" id="KW-0119">Carbohydrate metabolism</keyword>
<evidence type="ECO:0000256" key="1">
    <source>
        <dbReference type="ARBA" id="ARBA00000083"/>
    </source>
</evidence>
<dbReference type="Gene3D" id="3.40.50.720">
    <property type="entry name" value="NAD(P)-binding Rossmann-like Domain"/>
    <property type="match status" value="1"/>
</dbReference>
<dbReference type="GO" id="GO:0006012">
    <property type="term" value="P:galactose metabolic process"/>
    <property type="evidence" value="ECO:0007669"/>
    <property type="project" value="UniProtKB-KW"/>
</dbReference>
<evidence type="ECO:0000256" key="3">
    <source>
        <dbReference type="ARBA" id="ARBA00004947"/>
    </source>
</evidence>
<keyword evidence="6" id="KW-0299">Galactose metabolism</keyword>
<dbReference type="InterPro" id="IPR001509">
    <property type="entry name" value="Epimerase_deHydtase"/>
</dbReference>
<dbReference type="NCBIfam" id="TIGR01179">
    <property type="entry name" value="galE"/>
    <property type="match status" value="1"/>
</dbReference>
<feature type="domain" description="NAD-dependent epimerase/dehydratase" evidence="12">
    <location>
        <begin position="14"/>
        <end position="287"/>
    </location>
</feature>
<evidence type="ECO:0000313" key="13">
    <source>
        <dbReference type="EMBL" id="KAF9935089.1"/>
    </source>
</evidence>
<dbReference type="GO" id="GO:0005829">
    <property type="term" value="C:cytosol"/>
    <property type="evidence" value="ECO:0007669"/>
    <property type="project" value="TreeGrafter"/>
</dbReference>
<dbReference type="PANTHER" id="PTHR43725:SF47">
    <property type="entry name" value="UDP-GLUCOSE 4-EPIMERASE"/>
    <property type="match status" value="1"/>
</dbReference>
<dbReference type="InterPro" id="IPR005886">
    <property type="entry name" value="UDP_G4E"/>
</dbReference>
<evidence type="ECO:0000256" key="10">
    <source>
        <dbReference type="ARBA" id="ARBA00038238"/>
    </source>
</evidence>
<evidence type="ECO:0000256" key="11">
    <source>
        <dbReference type="SAM" id="MobiDB-lite"/>
    </source>
</evidence>
<dbReference type="Pfam" id="PF01370">
    <property type="entry name" value="Epimerase"/>
    <property type="match status" value="1"/>
</dbReference>
<comment type="pathway">
    <text evidence="4">Carbohydrate metabolism; hexose metabolism.</text>
</comment>
<dbReference type="GO" id="GO:0003978">
    <property type="term" value="F:UDP-glucose 4-epimerase activity"/>
    <property type="evidence" value="ECO:0007669"/>
    <property type="project" value="UniProtKB-EC"/>
</dbReference>
<comment type="similarity">
    <text evidence="10">In the C-terminal section; belongs to the aldose epimerase family.</text>
</comment>
<evidence type="ECO:0000256" key="2">
    <source>
        <dbReference type="ARBA" id="ARBA00001911"/>
    </source>
</evidence>
<comment type="similarity">
    <text evidence="9">In the N-terminal section; belongs to the NAD(P)-dependent epimerase/dehydratase family.</text>
</comment>
<evidence type="ECO:0000256" key="9">
    <source>
        <dbReference type="ARBA" id="ARBA00037955"/>
    </source>
</evidence>
<proteinExistence type="inferred from homology"/>
<evidence type="ECO:0000256" key="4">
    <source>
        <dbReference type="ARBA" id="ARBA00005028"/>
    </source>
</evidence>
<feature type="compositionally biased region" description="Low complexity" evidence="11">
    <location>
        <begin position="146"/>
        <end position="166"/>
    </location>
</feature>
<comment type="caution">
    <text evidence="13">The sequence shown here is derived from an EMBL/GenBank/DDBJ whole genome shotgun (WGS) entry which is preliminary data.</text>
</comment>
<evidence type="ECO:0000256" key="5">
    <source>
        <dbReference type="ARBA" id="ARBA00023027"/>
    </source>
</evidence>
<gene>
    <name evidence="13" type="ORF">BGZ65_003494</name>
</gene>
<comment type="pathway">
    <text evidence="3">Carbohydrate metabolism; galactose metabolism.</text>
</comment>
<dbReference type="SUPFAM" id="SSF51735">
    <property type="entry name" value="NAD(P)-binding Rossmann-fold domains"/>
    <property type="match status" value="1"/>
</dbReference>
<keyword evidence="14" id="KW-1185">Reference proteome</keyword>
<dbReference type="CDD" id="cd05247">
    <property type="entry name" value="UDP_G4E_1_SDR_e"/>
    <property type="match status" value="1"/>
</dbReference>
<dbReference type="EMBL" id="JAAAHW010009889">
    <property type="protein sequence ID" value="KAF9935089.1"/>
    <property type="molecule type" value="Genomic_DNA"/>
</dbReference>
<organism evidence="13 14">
    <name type="scientific">Modicella reniformis</name>
    <dbReference type="NCBI Taxonomy" id="1440133"/>
    <lineage>
        <taxon>Eukaryota</taxon>
        <taxon>Fungi</taxon>
        <taxon>Fungi incertae sedis</taxon>
        <taxon>Mucoromycota</taxon>
        <taxon>Mortierellomycotina</taxon>
        <taxon>Mortierellomycetes</taxon>
        <taxon>Mortierellales</taxon>
        <taxon>Mortierellaceae</taxon>
        <taxon>Modicella</taxon>
    </lineage>
</organism>